<gene>
    <name evidence="3" type="primary">LOC140695742</name>
</gene>
<keyword evidence="2" id="KW-1185">Reference proteome</keyword>
<evidence type="ECO:0000256" key="1">
    <source>
        <dbReference type="SAM" id="MobiDB-lite"/>
    </source>
</evidence>
<feature type="region of interest" description="Disordered" evidence="1">
    <location>
        <begin position="123"/>
        <end position="165"/>
    </location>
</feature>
<accession>A0ABM5D2A3</accession>
<evidence type="ECO:0000313" key="2">
    <source>
        <dbReference type="Proteomes" id="UP001652581"/>
    </source>
</evidence>
<dbReference type="Proteomes" id="UP001652581">
    <property type="component" value="Chromosome 3"/>
</dbReference>
<organism evidence="2 3">
    <name type="scientific">Vicugna pacos</name>
    <name type="common">Alpaca</name>
    <name type="synonym">Lama pacos</name>
    <dbReference type="NCBI Taxonomy" id="30538"/>
    <lineage>
        <taxon>Eukaryota</taxon>
        <taxon>Metazoa</taxon>
        <taxon>Chordata</taxon>
        <taxon>Craniata</taxon>
        <taxon>Vertebrata</taxon>
        <taxon>Euteleostomi</taxon>
        <taxon>Mammalia</taxon>
        <taxon>Eutheria</taxon>
        <taxon>Laurasiatheria</taxon>
        <taxon>Artiodactyla</taxon>
        <taxon>Tylopoda</taxon>
        <taxon>Camelidae</taxon>
        <taxon>Vicugna</taxon>
    </lineage>
</organism>
<protein>
    <submittedName>
        <fullName evidence="3">Uncharacterized protein</fullName>
    </submittedName>
</protein>
<evidence type="ECO:0000313" key="3">
    <source>
        <dbReference type="RefSeq" id="XP_072815037.1"/>
    </source>
</evidence>
<feature type="region of interest" description="Disordered" evidence="1">
    <location>
        <begin position="1"/>
        <end position="40"/>
    </location>
</feature>
<dbReference type="RefSeq" id="XP_072815037.1">
    <property type="nucleotide sequence ID" value="XM_072958936.1"/>
</dbReference>
<name>A0ABM5D2A3_VICPA</name>
<sequence length="266" mass="28995">MRTASTPRSVPRGALKAPAMSPGEPRGRLGRVLPENPAPLLQRGKVKGDLSFEWARLQRSVVHSVGAAGRRRDGDDVAKGWWCPFHPFPPGAGWASAPPRCWRSPTWLAVECFMFSARISSARGSARKPPSTDSGRVPAGRTPGPPPLPARPAVSPQGRERTTGAPLYQNSFTELEEWRSLLSTESSTSGLASPLEAGSFSHLCAVFSRERSNFNLIKSTESSLLCCPSSQKEDIPQVVKPTAVILKAERRRHFQKSPYAYRKLGS</sequence>
<dbReference type="GeneID" id="140695742"/>
<proteinExistence type="predicted"/>
<reference evidence="3" key="1">
    <citation type="submission" date="2025-08" db="UniProtKB">
        <authorList>
            <consortium name="RefSeq"/>
        </authorList>
    </citation>
    <scope>IDENTIFICATION</scope>
</reference>